<evidence type="ECO:0000259" key="3">
    <source>
        <dbReference type="Pfam" id="PF00588"/>
    </source>
</evidence>
<dbReference type="Gene3D" id="3.40.1280.10">
    <property type="match status" value="1"/>
</dbReference>
<dbReference type="Pfam" id="PF00588">
    <property type="entry name" value="SpoU_methylase"/>
    <property type="match status" value="1"/>
</dbReference>
<name>A0A212JZD6_9DELT</name>
<protein>
    <submittedName>
        <fullName evidence="4">Ribosomal RNA small subunit methyltransferase G 2</fullName>
        <ecNumber evidence="4">2.1.1.170</ecNumber>
    </submittedName>
</protein>
<dbReference type="InterPro" id="IPR029064">
    <property type="entry name" value="Ribosomal_eL30-like_sf"/>
</dbReference>
<dbReference type="GO" id="GO:0008173">
    <property type="term" value="F:RNA methyltransferase activity"/>
    <property type="evidence" value="ECO:0007669"/>
    <property type="project" value="InterPro"/>
</dbReference>
<gene>
    <name evidence="4" type="ORF">KL86DPRO_20374</name>
</gene>
<dbReference type="SUPFAM" id="SSF75217">
    <property type="entry name" value="alpha/beta knot"/>
    <property type="match status" value="1"/>
</dbReference>
<keyword evidence="2 4" id="KW-0808">Transferase</keyword>
<dbReference type="GO" id="GO:0003723">
    <property type="term" value="F:RNA binding"/>
    <property type="evidence" value="ECO:0007669"/>
    <property type="project" value="InterPro"/>
</dbReference>
<reference evidence="4" key="1">
    <citation type="submission" date="2016-04" db="EMBL/GenBank/DDBJ databases">
        <authorList>
            <person name="Evans L.H."/>
            <person name="Alamgir A."/>
            <person name="Owens N."/>
            <person name="Weber N.D."/>
            <person name="Virtaneva K."/>
            <person name="Barbian K."/>
            <person name="Babar A."/>
            <person name="Rosenke K."/>
        </authorList>
    </citation>
    <scope>NUCLEOTIDE SEQUENCE</scope>
    <source>
        <strain evidence="4">86</strain>
    </source>
</reference>
<dbReference type="PANTHER" id="PTHR43191">
    <property type="entry name" value="RRNA METHYLTRANSFERASE 3"/>
    <property type="match status" value="1"/>
</dbReference>
<dbReference type="GO" id="GO:0032259">
    <property type="term" value="P:methylation"/>
    <property type="evidence" value="ECO:0007669"/>
    <property type="project" value="UniProtKB-KW"/>
</dbReference>
<sequence>MRITEISSAQNPRYKNWLKLLDGRGIKKQEMALIAGRKVLNEFLQQFPDRVLGVILKKAEDAAPLAVPEDCPAYLLPHDLFAALDIYGIREPLLLVSAPPLPEWDGSLAEGLTVFLPFQSPINLGTTIRSAAAFGASVVLLHEAAMPYLPKCLRASGPAIFQVPLFRGPSLEQLAAYGHLPIFALSPKGENIFGFPFAEYAGIGLVAGMEGPGLDAFWPEEKRLSIPMASNVESLNASVAMGIAMACRLGSIEQVPKRR</sequence>
<keyword evidence="1 4" id="KW-0489">Methyltransferase</keyword>
<dbReference type="PANTHER" id="PTHR43191:SF2">
    <property type="entry name" value="RRNA METHYLTRANSFERASE 3, MITOCHONDRIAL"/>
    <property type="match status" value="1"/>
</dbReference>
<dbReference type="InterPro" id="IPR029028">
    <property type="entry name" value="Alpha/beta_knot_MTases"/>
</dbReference>
<organism evidence="4">
    <name type="scientific">uncultured delta proteobacterium</name>
    <dbReference type="NCBI Taxonomy" id="34034"/>
    <lineage>
        <taxon>Bacteria</taxon>
        <taxon>Deltaproteobacteria</taxon>
        <taxon>environmental samples</taxon>
    </lineage>
</organism>
<proteinExistence type="predicted"/>
<dbReference type="InterPro" id="IPR001537">
    <property type="entry name" value="SpoU_MeTrfase"/>
</dbReference>
<dbReference type="InterPro" id="IPR051259">
    <property type="entry name" value="rRNA_Methyltransferase"/>
</dbReference>
<dbReference type="CDD" id="cd18095">
    <property type="entry name" value="SpoU-like_rRNA-MTase"/>
    <property type="match status" value="1"/>
</dbReference>
<dbReference type="SUPFAM" id="SSF55315">
    <property type="entry name" value="L30e-like"/>
    <property type="match status" value="1"/>
</dbReference>
<feature type="domain" description="tRNA/rRNA methyltransferase SpoU type" evidence="3">
    <location>
        <begin position="118"/>
        <end position="245"/>
    </location>
</feature>
<evidence type="ECO:0000313" key="4">
    <source>
        <dbReference type="EMBL" id="SBW04783.1"/>
    </source>
</evidence>
<dbReference type="AlphaFoldDB" id="A0A212JZD6"/>
<dbReference type="GO" id="GO:0006396">
    <property type="term" value="P:RNA processing"/>
    <property type="evidence" value="ECO:0007669"/>
    <property type="project" value="InterPro"/>
</dbReference>
<evidence type="ECO:0000256" key="2">
    <source>
        <dbReference type="ARBA" id="ARBA00022679"/>
    </source>
</evidence>
<dbReference type="InterPro" id="IPR029026">
    <property type="entry name" value="tRNA_m1G_MTases_N"/>
</dbReference>
<accession>A0A212JZD6</accession>
<evidence type="ECO:0000256" key="1">
    <source>
        <dbReference type="ARBA" id="ARBA00022603"/>
    </source>
</evidence>
<dbReference type="EC" id="2.1.1.170" evidence="4"/>
<dbReference type="EMBL" id="FLUQ01000002">
    <property type="protein sequence ID" value="SBW04783.1"/>
    <property type="molecule type" value="Genomic_DNA"/>
</dbReference>